<accession>A0A326RJN3</accession>
<evidence type="ECO:0000313" key="3">
    <source>
        <dbReference type="Proteomes" id="UP000248917"/>
    </source>
</evidence>
<feature type="transmembrane region" description="Helical" evidence="1">
    <location>
        <begin position="43"/>
        <end position="64"/>
    </location>
</feature>
<feature type="transmembrane region" description="Helical" evidence="1">
    <location>
        <begin position="138"/>
        <end position="158"/>
    </location>
</feature>
<feature type="transmembrane region" description="Helical" evidence="1">
    <location>
        <begin position="106"/>
        <end position="126"/>
    </location>
</feature>
<feature type="transmembrane region" description="Helical" evidence="1">
    <location>
        <begin position="189"/>
        <end position="209"/>
    </location>
</feature>
<comment type="caution">
    <text evidence="2">The sequence shown here is derived from an EMBL/GenBank/DDBJ whole genome shotgun (WGS) entry which is preliminary data.</text>
</comment>
<keyword evidence="1" id="KW-0812">Transmembrane</keyword>
<dbReference type="RefSeq" id="WP_111395135.1">
    <property type="nucleotide sequence ID" value="NZ_QKTX01000030.1"/>
</dbReference>
<proteinExistence type="predicted"/>
<feature type="transmembrane region" description="Helical" evidence="1">
    <location>
        <begin position="12"/>
        <end position="31"/>
    </location>
</feature>
<keyword evidence="1" id="KW-1133">Transmembrane helix</keyword>
<evidence type="ECO:0000313" key="2">
    <source>
        <dbReference type="EMBL" id="PZV75751.1"/>
    </source>
</evidence>
<dbReference type="EMBL" id="QKTX01000030">
    <property type="protein sequence ID" value="PZV75751.1"/>
    <property type="molecule type" value="Genomic_DNA"/>
</dbReference>
<organism evidence="2 3">
    <name type="scientific">Algoriphagus aquaeductus</name>
    <dbReference type="NCBI Taxonomy" id="475299"/>
    <lineage>
        <taxon>Bacteria</taxon>
        <taxon>Pseudomonadati</taxon>
        <taxon>Bacteroidota</taxon>
        <taxon>Cytophagia</taxon>
        <taxon>Cytophagales</taxon>
        <taxon>Cyclobacteriaceae</taxon>
        <taxon>Algoriphagus</taxon>
    </lineage>
</organism>
<keyword evidence="1" id="KW-0472">Membrane</keyword>
<dbReference type="Proteomes" id="UP000248917">
    <property type="component" value="Unassembled WGS sequence"/>
</dbReference>
<keyword evidence="3" id="KW-1185">Reference proteome</keyword>
<feature type="transmembrane region" description="Helical" evidence="1">
    <location>
        <begin position="76"/>
        <end position="100"/>
    </location>
</feature>
<sequence length="227" mass="25559">MVTSTTYPRFFLYFNLLILILVCLGFGLNAWTNTESLPPASTIVWIHGLIMFSWYVLIVIQSSLIQSRKINLHRSLGYGSIFLAVGIIISGLAMTVTHYHRPDAQLFATINTFIILNFTILYGLALMYRTRSDYHKRFMTLASVAAMFPGLGRIVLGLEVNEYLSVPLWMMMALVPGAYDLATMKKIHPASWIGGTLIIIGIGFTLYLIENEGWKELLDSLVATRSR</sequence>
<protein>
    <submittedName>
        <fullName evidence="2">Uncharacterized protein</fullName>
    </submittedName>
</protein>
<dbReference type="OrthoDB" id="825045at2"/>
<reference evidence="2 3" key="1">
    <citation type="submission" date="2018-06" db="EMBL/GenBank/DDBJ databases">
        <title>Genomic Encyclopedia of Archaeal and Bacterial Type Strains, Phase II (KMG-II): from individual species to whole genera.</title>
        <authorList>
            <person name="Goeker M."/>
        </authorList>
    </citation>
    <scope>NUCLEOTIDE SEQUENCE [LARGE SCALE GENOMIC DNA]</scope>
    <source>
        <strain evidence="2 3">T4</strain>
    </source>
</reference>
<name>A0A326RJN3_9BACT</name>
<gene>
    <name evidence="2" type="ORF">CLV31_1307</name>
</gene>
<evidence type="ECO:0000256" key="1">
    <source>
        <dbReference type="SAM" id="Phobius"/>
    </source>
</evidence>
<dbReference type="AlphaFoldDB" id="A0A326RJN3"/>